<feature type="repeat" description="Cell wall-binding" evidence="2">
    <location>
        <begin position="962"/>
        <end position="981"/>
    </location>
</feature>
<feature type="domain" description="Cadherin-like beta-sandwich-like" evidence="4">
    <location>
        <begin position="664"/>
        <end position="765"/>
    </location>
</feature>
<gene>
    <name evidence="5" type="ORF">AWN73_16885</name>
</gene>
<dbReference type="SUPFAM" id="SSF69360">
    <property type="entry name" value="Cell wall binding repeat"/>
    <property type="match status" value="1"/>
</dbReference>
<evidence type="ECO:0000256" key="1">
    <source>
        <dbReference type="ARBA" id="ARBA00022737"/>
    </source>
</evidence>
<evidence type="ECO:0000256" key="3">
    <source>
        <dbReference type="SAM" id="SignalP"/>
    </source>
</evidence>
<feature type="chain" id="PRO_5039143764" evidence="3">
    <location>
        <begin position="27"/>
        <end position="1023"/>
    </location>
</feature>
<dbReference type="InterPro" id="IPR018337">
    <property type="entry name" value="Cell_wall/Cho-bd_repeat"/>
</dbReference>
<protein>
    <submittedName>
        <fullName evidence="5">Cell wall-binding protein</fullName>
    </submittedName>
</protein>
<feature type="repeat" description="Cell wall-binding" evidence="2">
    <location>
        <begin position="982"/>
        <end position="1001"/>
    </location>
</feature>
<sequence length="1023" mass="115432">MKKVVKRLLALLIVFASMFSFLPLQFGDNGQEANAANDSSVDISYADLSLRVVGGTSILDKKTDDTVGKLPYYNTSDGENTFDLTISDFSKTENQIKEELLKKYPEGGSGETTYVSNAYMNIISLNNIKLATRSGVEIPEGRDALDDLEIKMEKITPSGALNRFGVRFDNMPLGVDRIDYNLLGTVQKIKYTVNKETSTVTLEKSGTYDNVNLSESIDSFIINNGKDFVGKNVESFTLDQYVGKRDLIDSEETKYNNKAPLLYTAEAEADETIKMRYTWEVPDSLTALNYKMKFTMDLFNTHDNTNVYVNGTKGQGQAIDSNTISGFLNDLSNNDQFVVIKTKNGTDIAKSYSAEIRFPKKKTENDFSLIEAGVLKAEYANDSSVKAYIGKKFTETAKTDADGNRYVEYKGTITIDPKARMVCLRPKVVSGVNVEYELYNNYTVNGITKAAKAYELINGQAYIDFNLGDENELELQIKDASTQKLLAKYIYTVEQRDDAEKAFNENFIFDDNNSNTYLTREGSKEKISFKVGKSENRSTFDLYTKDKNEVKITLDPDGITNSNEYFKVWTSDTLDGNNFTEAQASIDNEFDINSGRRDTDLYVDISKAKRIMVQAYYDEVTEKDGVYTLVKSYSLGSKYIFFIPANINSSDTDDNQKSDNAVLSNIKVKGQTLYNLDEDKSGFSIDARNYRVTVPKDQTTAVLTVVPEDENVKSIVATVSGTDTSYELYPGEETEFMLNSSGITDLEITVTAQNGKKTEVYNLSIINNSKGGSSKLKDLILSSGDFNFDSDVYTTKVQVEQSVNKISITPIAEDSKAKITINGQKFTGKPISVSLAGKQTTEVDIEVESEDGESTTTYTLKIKRVSVISDDDSDNNQGTTEDIYYDYDNDCWVDTTKYDEWGTIKNRVMYFDKRGRQVKDRWIYTGKKWYYLNEAGYRATGWKIDDETGQRYYMDNVTGEMKMGWMNLNGSWYYLGTTGVMHTGWLWLNNNWYYFTENGEMITNQSMVIDGKMYRFATDGRIY</sequence>
<name>A0A2S7F7U0_CLOBU</name>
<dbReference type="Pfam" id="PF12733">
    <property type="entry name" value="Cadherin-like"/>
    <property type="match status" value="2"/>
</dbReference>
<dbReference type="InterPro" id="IPR025883">
    <property type="entry name" value="Cadherin-like_domain"/>
</dbReference>
<organism evidence="5 6">
    <name type="scientific">Clostridium butyricum</name>
    <dbReference type="NCBI Taxonomy" id="1492"/>
    <lineage>
        <taxon>Bacteria</taxon>
        <taxon>Bacillati</taxon>
        <taxon>Bacillota</taxon>
        <taxon>Clostridia</taxon>
        <taxon>Eubacteriales</taxon>
        <taxon>Clostridiaceae</taxon>
        <taxon>Clostridium</taxon>
    </lineage>
</organism>
<keyword evidence="3" id="KW-0732">Signal</keyword>
<dbReference type="RefSeq" id="WP_027636893.1">
    <property type="nucleotide sequence ID" value="NZ_CANCWB010000003.1"/>
</dbReference>
<feature type="signal peptide" evidence="3">
    <location>
        <begin position="1"/>
        <end position="26"/>
    </location>
</feature>
<dbReference type="Pfam" id="PF01473">
    <property type="entry name" value="Choline_bind_1"/>
    <property type="match status" value="1"/>
</dbReference>
<dbReference type="PROSITE" id="PS51170">
    <property type="entry name" value="CW"/>
    <property type="match status" value="2"/>
</dbReference>
<feature type="domain" description="Cadherin-like beta-sandwich-like" evidence="4">
    <location>
        <begin position="787"/>
        <end position="864"/>
    </location>
</feature>
<dbReference type="EMBL" id="LRDH01000125">
    <property type="protein sequence ID" value="PPV13193.1"/>
    <property type="molecule type" value="Genomic_DNA"/>
</dbReference>
<dbReference type="AlphaFoldDB" id="A0A2S7F7U0"/>
<evidence type="ECO:0000313" key="6">
    <source>
        <dbReference type="Proteomes" id="UP000238081"/>
    </source>
</evidence>
<dbReference type="Gene3D" id="2.10.270.10">
    <property type="entry name" value="Cholin Binding"/>
    <property type="match status" value="2"/>
</dbReference>
<dbReference type="Pfam" id="PF19127">
    <property type="entry name" value="Choline_bind_3"/>
    <property type="match status" value="1"/>
</dbReference>
<accession>A0A2S7F7U0</accession>
<keyword evidence="1" id="KW-0677">Repeat</keyword>
<evidence type="ECO:0000256" key="2">
    <source>
        <dbReference type="PROSITE-ProRule" id="PRU00591"/>
    </source>
</evidence>
<evidence type="ECO:0000259" key="4">
    <source>
        <dbReference type="Pfam" id="PF12733"/>
    </source>
</evidence>
<proteinExistence type="predicted"/>
<reference evidence="5 6" key="1">
    <citation type="submission" date="2016-01" db="EMBL/GenBank/DDBJ databases">
        <title>Characterization of the Clostridium difficile lineages that are prevalent in Hong Kong and China.</title>
        <authorList>
            <person name="Kwok J.S.-L."/>
            <person name="Lam W.-Y."/>
            <person name="Ip M."/>
            <person name="Chan T.-F."/>
            <person name="Hawkey P.M."/>
            <person name="Tsui S.K.-W."/>
        </authorList>
    </citation>
    <scope>NUCLEOTIDE SEQUENCE [LARGE SCALE GENOMIC DNA]</scope>
    <source>
        <strain evidence="5 6">300064</strain>
    </source>
</reference>
<comment type="caution">
    <text evidence="5">The sequence shown here is derived from an EMBL/GenBank/DDBJ whole genome shotgun (WGS) entry which is preliminary data.</text>
</comment>
<evidence type="ECO:0000313" key="5">
    <source>
        <dbReference type="EMBL" id="PPV13193.1"/>
    </source>
</evidence>
<dbReference type="Proteomes" id="UP000238081">
    <property type="component" value="Unassembled WGS sequence"/>
</dbReference>